<dbReference type="InterPro" id="IPR008984">
    <property type="entry name" value="SMAD_FHA_dom_sf"/>
</dbReference>
<feature type="region of interest" description="Disordered" evidence="1">
    <location>
        <begin position="67"/>
        <end position="94"/>
    </location>
</feature>
<dbReference type="FunFam" id="2.60.200.20:FF:000019">
    <property type="entry name" value="Nuclear inhibitor of protein phosphatase"/>
    <property type="match status" value="1"/>
</dbReference>
<evidence type="ECO:0000259" key="2">
    <source>
        <dbReference type="PROSITE" id="PS50006"/>
    </source>
</evidence>
<evidence type="ECO:0000313" key="4">
    <source>
        <dbReference type="Proteomes" id="UP001445335"/>
    </source>
</evidence>
<dbReference type="Proteomes" id="UP001445335">
    <property type="component" value="Unassembled WGS sequence"/>
</dbReference>
<dbReference type="Gene3D" id="2.60.200.20">
    <property type="match status" value="1"/>
</dbReference>
<dbReference type="PROSITE" id="PS50006">
    <property type="entry name" value="FHA_DOMAIN"/>
    <property type="match status" value="1"/>
</dbReference>
<feature type="region of interest" description="Disordered" evidence="1">
    <location>
        <begin position="227"/>
        <end position="265"/>
    </location>
</feature>
<dbReference type="EMBL" id="JALJOU010000011">
    <property type="protein sequence ID" value="KAK9840945.1"/>
    <property type="molecule type" value="Genomic_DNA"/>
</dbReference>
<dbReference type="InterPro" id="IPR050923">
    <property type="entry name" value="Cell_Proc_Reg/RNA_Proc"/>
</dbReference>
<comment type="caution">
    <text evidence="3">The sequence shown here is derived from an EMBL/GenBank/DDBJ whole genome shotgun (WGS) entry which is preliminary data.</text>
</comment>
<protein>
    <recommendedName>
        <fullName evidence="2">FHA domain-containing protein</fullName>
    </recommendedName>
</protein>
<evidence type="ECO:0000313" key="3">
    <source>
        <dbReference type="EMBL" id="KAK9840945.1"/>
    </source>
</evidence>
<dbReference type="PANTHER" id="PTHR23308">
    <property type="entry name" value="NUCLEAR INHIBITOR OF PROTEIN PHOSPHATASE-1"/>
    <property type="match status" value="1"/>
</dbReference>
<dbReference type="AlphaFoldDB" id="A0AAW1S3M9"/>
<name>A0AAW1S3M9_9CHLO</name>
<dbReference type="Pfam" id="PF00498">
    <property type="entry name" value="FHA"/>
    <property type="match status" value="1"/>
</dbReference>
<dbReference type="SUPFAM" id="SSF49879">
    <property type="entry name" value="SMAD/FHA domain"/>
    <property type="match status" value="1"/>
</dbReference>
<sequence length="265" mass="27119">MDRYTGLDADIDAAPKQAMTKVERFGIDNVFVKAAPAEARPQKDGTPTAPVSRIEVVPSRREVKRSAAAVAMPPPPPAPKAAASGAPPSASGYRVPPWASQPPAGAALVALKDGAVVQTVPLERPATVLGRAPVADVVLDHPSISRLHAAICYEGLTGAWRVVDLGSAHGTFVDDHAVDKNTPAELIKGSSLRIAASSRQYMLQAAAPSRPPAPDLPSAGRLWARAGASGSAAAPAQGDAPGKRARLWGPSGGGSAAHEPPLHQG</sequence>
<feature type="compositionally biased region" description="Low complexity" evidence="1">
    <location>
        <begin position="227"/>
        <end position="240"/>
    </location>
</feature>
<keyword evidence="4" id="KW-1185">Reference proteome</keyword>
<feature type="compositionally biased region" description="Low complexity" evidence="1">
    <location>
        <begin position="80"/>
        <end position="91"/>
    </location>
</feature>
<dbReference type="SMART" id="SM00240">
    <property type="entry name" value="FHA"/>
    <property type="match status" value="1"/>
</dbReference>
<dbReference type="InterPro" id="IPR000253">
    <property type="entry name" value="FHA_dom"/>
</dbReference>
<reference evidence="3 4" key="1">
    <citation type="journal article" date="2024" name="Nat. Commun.">
        <title>Phylogenomics reveals the evolutionary origins of lichenization in chlorophyte algae.</title>
        <authorList>
            <person name="Puginier C."/>
            <person name="Libourel C."/>
            <person name="Otte J."/>
            <person name="Skaloud P."/>
            <person name="Haon M."/>
            <person name="Grisel S."/>
            <person name="Petersen M."/>
            <person name="Berrin J.G."/>
            <person name="Delaux P.M."/>
            <person name="Dal Grande F."/>
            <person name="Keller J."/>
        </authorList>
    </citation>
    <scope>NUCLEOTIDE SEQUENCE [LARGE SCALE GENOMIC DNA]</scope>
    <source>
        <strain evidence="3 4">SAG 245.80</strain>
    </source>
</reference>
<accession>A0AAW1S3M9</accession>
<organism evidence="3 4">
    <name type="scientific">Elliptochloris bilobata</name>
    <dbReference type="NCBI Taxonomy" id="381761"/>
    <lineage>
        <taxon>Eukaryota</taxon>
        <taxon>Viridiplantae</taxon>
        <taxon>Chlorophyta</taxon>
        <taxon>core chlorophytes</taxon>
        <taxon>Trebouxiophyceae</taxon>
        <taxon>Trebouxiophyceae incertae sedis</taxon>
        <taxon>Elliptochloris clade</taxon>
        <taxon>Elliptochloris</taxon>
    </lineage>
</organism>
<proteinExistence type="predicted"/>
<gene>
    <name evidence="3" type="ORF">WJX81_001892</name>
</gene>
<evidence type="ECO:0000256" key="1">
    <source>
        <dbReference type="SAM" id="MobiDB-lite"/>
    </source>
</evidence>
<feature type="domain" description="FHA" evidence="2">
    <location>
        <begin position="127"/>
        <end position="178"/>
    </location>
</feature>